<protein>
    <submittedName>
        <fullName evidence="2">Uncharacterized protein</fullName>
    </submittedName>
</protein>
<accession>A0A378TSN0</accession>
<evidence type="ECO:0000313" key="2">
    <source>
        <dbReference type="EMBL" id="STZ63737.1"/>
    </source>
</evidence>
<dbReference type="EMBL" id="UGQU01000003">
    <property type="protein sequence ID" value="STZ63737.1"/>
    <property type="molecule type" value="Genomic_DNA"/>
</dbReference>
<gene>
    <name evidence="2" type="ORF">NCTC10359_02175</name>
</gene>
<organism evidence="2 3">
    <name type="scientific">Moraxella lacunata</name>
    <dbReference type="NCBI Taxonomy" id="477"/>
    <lineage>
        <taxon>Bacteria</taxon>
        <taxon>Pseudomonadati</taxon>
        <taxon>Pseudomonadota</taxon>
        <taxon>Gammaproteobacteria</taxon>
        <taxon>Moraxellales</taxon>
        <taxon>Moraxellaceae</taxon>
        <taxon>Moraxella</taxon>
    </lineage>
</organism>
<feature type="transmembrane region" description="Helical" evidence="1">
    <location>
        <begin position="29"/>
        <end position="50"/>
    </location>
</feature>
<dbReference type="Proteomes" id="UP000254437">
    <property type="component" value="Unassembled WGS sequence"/>
</dbReference>
<evidence type="ECO:0000313" key="3">
    <source>
        <dbReference type="Proteomes" id="UP000254437"/>
    </source>
</evidence>
<keyword evidence="1" id="KW-1133">Transmembrane helix</keyword>
<keyword evidence="1" id="KW-0812">Transmembrane</keyword>
<sequence length="66" mass="8183">MNDKIKAYKSMMFWRNVCVYSPFIVMPTVFYFIQSGFAIMVIFIYFYLFLYHECHFISQKHLSFLW</sequence>
<proteinExistence type="predicted"/>
<evidence type="ECO:0000256" key="1">
    <source>
        <dbReference type="SAM" id="Phobius"/>
    </source>
</evidence>
<name>A0A378TSN0_MORLA</name>
<dbReference type="AlphaFoldDB" id="A0A378TSN0"/>
<keyword evidence="1" id="KW-0472">Membrane</keyword>
<reference evidence="2 3" key="1">
    <citation type="submission" date="2018-06" db="EMBL/GenBank/DDBJ databases">
        <authorList>
            <consortium name="Pathogen Informatics"/>
            <person name="Doyle S."/>
        </authorList>
    </citation>
    <scope>NUCLEOTIDE SEQUENCE [LARGE SCALE GENOMIC DNA]</scope>
    <source>
        <strain evidence="2 3">NCTC10359</strain>
    </source>
</reference>